<evidence type="ECO:0000256" key="1">
    <source>
        <dbReference type="SAM" id="MobiDB-lite"/>
    </source>
</evidence>
<reference evidence="2 3" key="1">
    <citation type="submission" date="2019-06" db="EMBL/GenBank/DDBJ databases">
        <title>A chromosomal-level reference genome of Carpinus fangiana (Coryloideae, Betulaceae).</title>
        <authorList>
            <person name="Yang X."/>
            <person name="Wang Z."/>
            <person name="Zhang L."/>
            <person name="Hao G."/>
            <person name="Liu J."/>
            <person name="Yang Y."/>
        </authorList>
    </citation>
    <scope>NUCLEOTIDE SEQUENCE [LARGE SCALE GENOMIC DNA]</scope>
    <source>
        <strain evidence="2">Cfa_2016G</strain>
        <tissue evidence="2">Leaf</tissue>
    </source>
</reference>
<keyword evidence="3" id="KW-1185">Reference proteome</keyword>
<organism evidence="2 3">
    <name type="scientific">Carpinus fangiana</name>
    <dbReference type="NCBI Taxonomy" id="176857"/>
    <lineage>
        <taxon>Eukaryota</taxon>
        <taxon>Viridiplantae</taxon>
        <taxon>Streptophyta</taxon>
        <taxon>Embryophyta</taxon>
        <taxon>Tracheophyta</taxon>
        <taxon>Spermatophyta</taxon>
        <taxon>Magnoliopsida</taxon>
        <taxon>eudicotyledons</taxon>
        <taxon>Gunneridae</taxon>
        <taxon>Pentapetalae</taxon>
        <taxon>rosids</taxon>
        <taxon>fabids</taxon>
        <taxon>Fagales</taxon>
        <taxon>Betulaceae</taxon>
        <taxon>Carpinus</taxon>
    </lineage>
</organism>
<dbReference type="OrthoDB" id="8062037at2759"/>
<sequence>MAGMLPGVECARRRRFHQSSGMSDSPSHGGTRRSSLCLYTSSHESHHSSTSPMREKSLLSKALKASQDEELESGAREAKGRLDERLKAQRKSETKWRNNKDRLGSMFHEELQLGSKQSRSKKFSWAKLSWKASDQNICTVCI</sequence>
<proteinExistence type="predicted"/>
<evidence type="ECO:0008006" key="4">
    <source>
        <dbReference type="Google" id="ProtNLM"/>
    </source>
</evidence>
<evidence type="ECO:0000313" key="2">
    <source>
        <dbReference type="EMBL" id="KAE8126151.1"/>
    </source>
</evidence>
<gene>
    <name evidence="2" type="ORF">FH972_020895</name>
</gene>
<feature type="compositionally biased region" description="Polar residues" evidence="1">
    <location>
        <begin position="18"/>
        <end position="39"/>
    </location>
</feature>
<protein>
    <recommendedName>
        <fullName evidence="4">RING-type domain-containing protein</fullName>
    </recommendedName>
</protein>
<dbReference type="Proteomes" id="UP000327013">
    <property type="component" value="Chromosome 8"/>
</dbReference>
<dbReference type="EMBL" id="CM017328">
    <property type="protein sequence ID" value="KAE8126151.1"/>
    <property type="molecule type" value="Genomic_DNA"/>
</dbReference>
<name>A0A5N6RXQ9_9ROSI</name>
<dbReference type="AlphaFoldDB" id="A0A5N6RXQ9"/>
<feature type="compositionally biased region" description="Basic and acidic residues" evidence="1">
    <location>
        <begin position="73"/>
        <end position="95"/>
    </location>
</feature>
<feature type="region of interest" description="Disordered" evidence="1">
    <location>
        <begin position="1"/>
        <end position="95"/>
    </location>
</feature>
<evidence type="ECO:0000313" key="3">
    <source>
        <dbReference type="Proteomes" id="UP000327013"/>
    </source>
</evidence>
<feature type="compositionally biased region" description="Basic and acidic residues" evidence="1">
    <location>
        <begin position="43"/>
        <end position="58"/>
    </location>
</feature>
<accession>A0A5N6RXQ9</accession>